<dbReference type="NCBIfam" id="TIGR01145">
    <property type="entry name" value="ATP_synt_delta"/>
    <property type="match status" value="1"/>
</dbReference>
<evidence type="ECO:0000256" key="5">
    <source>
        <dbReference type="ARBA" id="ARBA00023136"/>
    </source>
</evidence>
<protein>
    <recommendedName>
        <fullName evidence="7">ATP synthase subunit delta</fullName>
    </recommendedName>
    <alternativeName>
        <fullName evidence="7">ATP synthase F(1) sector subunit delta</fullName>
    </alternativeName>
    <alternativeName>
        <fullName evidence="7">F-type ATPase subunit delta</fullName>
        <shortName evidence="7">F-ATPase subunit delta</shortName>
    </alternativeName>
</protein>
<dbReference type="AlphaFoldDB" id="A0A832MJY1"/>
<evidence type="ECO:0000256" key="4">
    <source>
        <dbReference type="ARBA" id="ARBA00023065"/>
    </source>
</evidence>
<dbReference type="Gene3D" id="1.10.520.20">
    <property type="entry name" value="N-terminal domain of the delta subunit of the F1F0-ATP synthase"/>
    <property type="match status" value="1"/>
</dbReference>
<organism evidence="8">
    <name type="scientific">Eiseniibacteriota bacterium</name>
    <dbReference type="NCBI Taxonomy" id="2212470"/>
    <lineage>
        <taxon>Bacteria</taxon>
        <taxon>Candidatus Eiseniibacteriota</taxon>
    </lineage>
</organism>
<dbReference type="GO" id="GO:0005886">
    <property type="term" value="C:plasma membrane"/>
    <property type="evidence" value="ECO:0007669"/>
    <property type="project" value="UniProtKB-SubCell"/>
</dbReference>
<sequence length="181" mass="19865">MRDSTVAARYAKALFILTERRGETDRALEDLKGLRAVVAPGTRVGGYLATPQLLLADKRRALAAALSGRCVRSVAVFLDLVLRKKRLPEFDLIVAEYEALVERARGIVHAQVVSAVPLADAEQARLLAELQRVTGKTVRLYPQVDPAVIGGAYVRIGDRVIDRTVKTLLERIEHQLTATSV</sequence>
<dbReference type="SUPFAM" id="SSF47928">
    <property type="entry name" value="N-terminal domain of the delta subunit of the F1F0-ATP synthase"/>
    <property type="match status" value="1"/>
</dbReference>
<dbReference type="GO" id="GO:0045259">
    <property type="term" value="C:proton-transporting ATP synthase complex"/>
    <property type="evidence" value="ECO:0007669"/>
    <property type="project" value="UniProtKB-KW"/>
</dbReference>
<dbReference type="Pfam" id="PF00213">
    <property type="entry name" value="OSCP"/>
    <property type="match status" value="1"/>
</dbReference>
<reference evidence="8" key="1">
    <citation type="journal article" date="2020" name="mSystems">
        <title>Genome- and Community-Level Interaction Insights into Carbon Utilization and Element Cycling Functions of Hydrothermarchaeota in Hydrothermal Sediment.</title>
        <authorList>
            <person name="Zhou Z."/>
            <person name="Liu Y."/>
            <person name="Xu W."/>
            <person name="Pan J."/>
            <person name="Luo Z.H."/>
            <person name="Li M."/>
        </authorList>
    </citation>
    <scope>NUCLEOTIDE SEQUENCE [LARGE SCALE GENOMIC DNA]</scope>
    <source>
        <strain evidence="8">SpSt-381</strain>
    </source>
</reference>
<evidence type="ECO:0000256" key="7">
    <source>
        <dbReference type="HAMAP-Rule" id="MF_01416"/>
    </source>
</evidence>
<comment type="function">
    <text evidence="7">This protein is part of the stalk that links CF(0) to CF(1). It either transmits conformational changes from CF(0) to CF(1) or is implicated in proton conduction.</text>
</comment>
<evidence type="ECO:0000256" key="3">
    <source>
        <dbReference type="ARBA" id="ARBA00022781"/>
    </source>
</evidence>
<name>A0A832MJY1_UNCEI</name>
<dbReference type="PANTHER" id="PTHR11910">
    <property type="entry name" value="ATP SYNTHASE DELTA CHAIN"/>
    <property type="match status" value="1"/>
</dbReference>
<keyword evidence="7" id="KW-0139">CF(1)</keyword>
<dbReference type="InterPro" id="IPR000711">
    <property type="entry name" value="ATPase_OSCP/dsu"/>
</dbReference>
<comment type="similarity">
    <text evidence="7">Belongs to the ATPase delta chain family.</text>
</comment>
<evidence type="ECO:0000256" key="2">
    <source>
        <dbReference type="ARBA" id="ARBA00022448"/>
    </source>
</evidence>
<evidence type="ECO:0000313" key="8">
    <source>
        <dbReference type="EMBL" id="HGZ41850.1"/>
    </source>
</evidence>
<accession>A0A832MJY1</accession>
<keyword evidence="3 7" id="KW-0375">Hydrogen ion transport</keyword>
<dbReference type="PROSITE" id="PS00389">
    <property type="entry name" value="ATPASE_DELTA"/>
    <property type="match status" value="1"/>
</dbReference>
<evidence type="ECO:0000256" key="6">
    <source>
        <dbReference type="ARBA" id="ARBA00023310"/>
    </source>
</evidence>
<keyword evidence="5 7" id="KW-0472">Membrane</keyword>
<dbReference type="InterPro" id="IPR020781">
    <property type="entry name" value="ATPase_OSCP/d_CS"/>
</dbReference>
<dbReference type="EMBL" id="DSQF01000001">
    <property type="protein sequence ID" value="HGZ41850.1"/>
    <property type="molecule type" value="Genomic_DNA"/>
</dbReference>
<dbReference type="PRINTS" id="PR00125">
    <property type="entry name" value="ATPASEDELTA"/>
</dbReference>
<dbReference type="GO" id="GO:0046933">
    <property type="term" value="F:proton-transporting ATP synthase activity, rotational mechanism"/>
    <property type="evidence" value="ECO:0007669"/>
    <property type="project" value="UniProtKB-UniRule"/>
</dbReference>
<proteinExistence type="inferred from homology"/>
<comment type="function">
    <text evidence="7">F(1)F(0) ATP synthase produces ATP from ADP in the presence of a proton or sodium gradient. F-type ATPases consist of two structural domains, F(1) containing the extramembraneous catalytic core and F(0) containing the membrane proton channel, linked together by a central stalk and a peripheral stalk. During catalysis, ATP synthesis in the catalytic domain of F(1) is coupled via a rotary mechanism of the central stalk subunits to proton translocation.</text>
</comment>
<keyword evidence="7" id="KW-1003">Cell membrane</keyword>
<comment type="subcellular location">
    <subcellularLocation>
        <location evidence="7">Cell membrane</location>
        <topology evidence="7">Peripheral membrane protein</topology>
    </subcellularLocation>
    <subcellularLocation>
        <location evidence="1">Membrane</location>
    </subcellularLocation>
</comment>
<keyword evidence="2 7" id="KW-0813">Transport</keyword>
<dbReference type="InterPro" id="IPR026015">
    <property type="entry name" value="ATP_synth_OSCP/delta_N_sf"/>
</dbReference>
<keyword evidence="6 7" id="KW-0066">ATP synthesis</keyword>
<evidence type="ECO:0000256" key="1">
    <source>
        <dbReference type="ARBA" id="ARBA00004370"/>
    </source>
</evidence>
<dbReference type="HAMAP" id="MF_01416">
    <property type="entry name" value="ATP_synth_delta_bact"/>
    <property type="match status" value="1"/>
</dbReference>
<keyword evidence="4 7" id="KW-0406">Ion transport</keyword>
<gene>
    <name evidence="7 8" type="primary">atpH</name>
    <name evidence="8" type="ORF">ENR23_00205</name>
</gene>
<comment type="caution">
    <text evidence="8">The sequence shown here is derived from an EMBL/GenBank/DDBJ whole genome shotgun (WGS) entry which is preliminary data.</text>
</comment>